<gene>
    <name evidence="1" type="ORF">G3T36_00010</name>
</gene>
<reference evidence="1 2" key="1">
    <citation type="journal article" date="2014" name="J. Microbiol.">
        <title>Diaminobutyricibacter tongyongensis gen. nov., sp. nov. and Homoserinibacter gongjuensis gen. nov., sp. nov. belong to the family Microbacteriaceae.</title>
        <authorList>
            <person name="Kim S.J."/>
            <person name="Ahn J.H."/>
            <person name="Weon H.Y."/>
            <person name="Hamada M."/>
            <person name="Suzuki K."/>
            <person name="Kwon S.W."/>
        </authorList>
    </citation>
    <scope>NUCLEOTIDE SEQUENCE [LARGE SCALE GENOMIC DNA]</scope>
    <source>
        <strain evidence="1 2">NBRC 108724</strain>
    </source>
</reference>
<dbReference type="Proteomes" id="UP000474967">
    <property type="component" value="Unassembled WGS sequence"/>
</dbReference>
<name>A0A6L9XSH9_9MICO</name>
<organism evidence="1 2">
    <name type="scientific">Leifsonia tongyongensis</name>
    <dbReference type="NCBI Taxonomy" id="1268043"/>
    <lineage>
        <taxon>Bacteria</taxon>
        <taxon>Bacillati</taxon>
        <taxon>Actinomycetota</taxon>
        <taxon>Actinomycetes</taxon>
        <taxon>Micrococcales</taxon>
        <taxon>Microbacteriaceae</taxon>
        <taxon>Leifsonia</taxon>
    </lineage>
</organism>
<accession>A0A6L9XSH9</accession>
<evidence type="ECO:0000313" key="1">
    <source>
        <dbReference type="EMBL" id="NEN04245.1"/>
    </source>
</evidence>
<dbReference type="EMBL" id="JAAGWY010000001">
    <property type="protein sequence ID" value="NEN04245.1"/>
    <property type="molecule type" value="Genomic_DNA"/>
</dbReference>
<comment type="caution">
    <text evidence="1">The sequence shown here is derived from an EMBL/GenBank/DDBJ whole genome shotgun (WGS) entry which is preliminary data.</text>
</comment>
<sequence length="133" mass="14705">MSDDALRATRMTLDELLLSESDLIGGDRIARRFAELRANVAAISDDEPWLKSWLEQELTKGGAMFVTAKADRGRNGSLDAPASDSNSRAAIIRRFNAWSREVVAHIDAYRRSDRTESVIRAWGVDSTLSAHSA</sequence>
<keyword evidence="2" id="KW-1185">Reference proteome</keyword>
<dbReference type="AlphaFoldDB" id="A0A6L9XSH9"/>
<proteinExistence type="predicted"/>
<dbReference type="RefSeq" id="WP_163287395.1">
    <property type="nucleotide sequence ID" value="NZ_JAAGWY010000001.1"/>
</dbReference>
<evidence type="ECO:0000313" key="2">
    <source>
        <dbReference type="Proteomes" id="UP000474967"/>
    </source>
</evidence>
<protein>
    <submittedName>
        <fullName evidence="1">Uncharacterized protein</fullName>
    </submittedName>
</protein>